<keyword evidence="7" id="KW-1185">Reference proteome</keyword>
<dbReference type="InterPro" id="IPR013694">
    <property type="entry name" value="VIT"/>
</dbReference>
<name>A0A401FZN1_9BACT</name>
<dbReference type="PROSITE" id="PS50234">
    <property type="entry name" value="VWFA"/>
    <property type="match status" value="1"/>
</dbReference>
<evidence type="ECO:0000259" key="4">
    <source>
        <dbReference type="PROSITE" id="PS50234"/>
    </source>
</evidence>
<evidence type="ECO:0000313" key="6">
    <source>
        <dbReference type="EMBL" id="GBC62418.1"/>
    </source>
</evidence>
<dbReference type="RefSeq" id="WP_124329586.1">
    <property type="nucleotide sequence ID" value="NZ_BEXT01000001.1"/>
</dbReference>
<dbReference type="OrthoDB" id="9784383at2"/>
<protein>
    <recommendedName>
        <fullName evidence="8">VWA domain-containing protein</fullName>
    </recommendedName>
</protein>
<dbReference type="Pfam" id="PF13768">
    <property type="entry name" value="VWA_3"/>
    <property type="match status" value="1"/>
</dbReference>
<feature type="region of interest" description="Disordered" evidence="1">
    <location>
        <begin position="648"/>
        <end position="684"/>
    </location>
</feature>
<evidence type="ECO:0000256" key="2">
    <source>
        <dbReference type="SAM" id="Phobius"/>
    </source>
</evidence>
<dbReference type="InterPro" id="IPR036465">
    <property type="entry name" value="vWFA_dom_sf"/>
</dbReference>
<reference evidence="7" key="2">
    <citation type="submission" date="2019-01" db="EMBL/GenBank/DDBJ databases">
        <title>Genome sequence of Desulfonema ishimotonii strain Tokyo 01.</title>
        <authorList>
            <person name="Fukui M."/>
        </authorList>
    </citation>
    <scope>NUCLEOTIDE SEQUENCE [LARGE SCALE GENOMIC DNA]</scope>
    <source>
        <strain evidence="7">Tokyo 01</strain>
    </source>
</reference>
<feature type="domain" description="VIT" evidence="5">
    <location>
        <begin position="36"/>
        <end position="164"/>
    </location>
</feature>
<sequence>MQEKIKYIGLIPKKAAILAAAAIFMLAALWPGDAGAAGLLIADGGFGGVLEIREHDVKVSINNGVAVTQVTQVFHNTEKRQVEALYTFPVPKGASVANFSMWINGKEMVGEVLEKKRAREIYNSYKRKRRDPGLLEQVDYKTFEMRIYPINPDADQRVQITYYQELAIDHDRAVYVYPLATVTRRDINSETTGKFAITAEIKSAIPISGIGSPSHGDEFVVADHADTYKLVSLEAAGGSLARDVVVAYDLARPKTGVDLITSRQSGEDGYFLLTLMTGKELDQMDTGMDYVFLLDISGSMENDSKLMISKNSVAAFIDELGADDRFEMMTFNVSPNMAFGELRPASPEMKEQAKTYMQSQRARGGTTLAPAMTTAYKYGNPDRTLNVVVLSDGMTEQEERTTLLQLIASRPRNARVFCIGVGNEVNRPLLEQLAEDSGGLAAFVSRGDDFRRQAKAFRRKLMRPVATDLEIGFEGVRVYDMEPAKLPNLYHGAPLRIYGRYSGDGDAKVTLRGNVQGVALNQSSTLVFPKTDSDNPEIERMWAWKRVDQLLKKADRTGSRQSVVDEIVRLGEDFSIVTEYTSFLVLENDGEYQRWKIERRNMGRMARDRKAQARRREKLEAIRTKAVQSLGPQAAADDKLISMAPKPQNVVTAPPASAPGASKIPAVQPKPRPRQSRDFNFGGGGGPVGPLFVGLAYWLRRRKSGKGNRKH</sequence>
<feature type="domain" description="VWFA" evidence="4">
    <location>
        <begin position="289"/>
        <end position="461"/>
    </location>
</feature>
<evidence type="ECO:0000313" key="7">
    <source>
        <dbReference type="Proteomes" id="UP000288096"/>
    </source>
</evidence>
<dbReference type="Gene3D" id="3.40.50.410">
    <property type="entry name" value="von Willebrand factor, type A domain"/>
    <property type="match status" value="1"/>
</dbReference>
<gene>
    <name evidence="6" type="ORF">DENIS_3390</name>
</gene>
<dbReference type="InterPro" id="IPR002035">
    <property type="entry name" value="VWF_A"/>
</dbReference>
<feature type="signal peptide" evidence="3">
    <location>
        <begin position="1"/>
        <end position="36"/>
    </location>
</feature>
<dbReference type="SUPFAM" id="SSF53300">
    <property type="entry name" value="vWA-like"/>
    <property type="match status" value="1"/>
</dbReference>
<proteinExistence type="predicted"/>
<dbReference type="Proteomes" id="UP000288096">
    <property type="component" value="Unassembled WGS sequence"/>
</dbReference>
<evidence type="ECO:0000256" key="3">
    <source>
        <dbReference type="SAM" id="SignalP"/>
    </source>
</evidence>
<keyword evidence="2" id="KW-0472">Membrane</keyword>
<dbReference type="EMBL" id="BEXT01000001">
    <property type="protein sequence ID" value="GBC62418.1"/>
    <property type="molecule type" value="Genomic_DNA"/>
</dbReference>
<feature type="chain" id="PRO_5019490867" description="VWA domain-containing protein" evidence="3">
    <location>
        <begin position="37"/>
        <end position="711"/>
    </location>
</feature>
<dbReference type="PROSITE" id="PS51468">
    <property type="entry name" value="VIT"/>
    <property type="match status" value="1"/>
</dbReference>
<evidence type="ECO:0008006" key="8">
    <source>
        <dbReference type="Google" id="ProtNLM"/>
    </source>
</evidence>
<dbReference type="SMART" id="SM00327">
    <property type="entry name" value="VWA"/>
    <property type="match status" value="1"/>
</dbReference>
<keyword evidence="2" id="KW-1133">Transmembrane helix</keyword>
<keyword evidence="3" id="KW-0732">Signal</keyword>
<keyword evidence="2" id="KW-0812">Transmembrane</keyword>
<evidence type="ECO:0000259" key="5">
    <source>
        <dbReference type="PROSITE" id="PS51468"/>
    </source>
</evidence>
<feature type="transmembrane region" description="Helical" evidence="2">
    <location>
        <begin position="679"/>
        <end position="699"/>
    </location>
</feature>
<dbReference type="AlphaFoldDB" id="A0A401FZN1"/>
<accession>A0A401FZN1</accession>
<dbReference type="PANTHER" id="PTHR45737:SF6">
    <property type="entry name" value="VON WILLEBRAND FACTOR A DOMAIN-CONTAINING PROTEIN 5A"/>
    <property type="match status" value="1"/>
</dbReference>
<organism evidence="6 7">
    <name type="scientific">Desulfonema ishimotonii</name>
    <dbReference type="NCBI Taxonomy" id="45657"/>
    <lineage>
        <taxon>Bacteria</taxon>
        <taxon>Pseudomonadati</taxon>
        <taxon>Thermodesulfobacteriota</taxon>
        <taxon>Desulfobacteria</taxon>
        <taxon>Desulfobacterales</taxon>
        <taxon>Desulfococcaceae</taxon>
        <taxon>Desulfonema</taxon>
    </lineage>
</organism>
<dbReference type="PANTHER" id="PTHR45737">
    <property type="entry name" value="VON WILLEBRAND FACTOR A DOMAIN-CONTAINING PROTEIN 5A"/>
    <property type="match status" value="1"/>
</dbReference>
<comment type="caution">
    <text evidence="6">The sequence shown here is derived from an EMBL/GenBank/DDBJ whole genome shotgun (WGS) entry which is preliminary data.</text>
</comment>
<dbReference type="Pfam" id="PF08487">
    <property type="entry name" value="VIT"/>
    <property type="match status" value="1"/>
</dbReference>
<evidence type="ECO:0000256" key="1">
    <source>
        <dbReference type="SAM" id="MobiDB-lite"/>
    </source>
</evidence>
<dbReference type="SMART" id="SM00609">
    <property type="entry name" value="VIT"/>
    <property type="match status" value="1"/>
</dbReference>
<reference evidence="7" key="1">
    <citation type="submission" date="2017-11" db="EMBL/GenBank/DDBJ databases">
        <authorList>
            <person name="Watanabe M."/>
            <person name="Kojima H."/>
        </authorList>
    </citation>
    <scope>NUCLEOTIDE SEQUENCE [LARGE SCALE GENOMIC DNA]</scope>
    <source>
        <strain evidence="7">Tokyo 01</strain>
    </source>
</reference>